<keyword evidence="2" id="KW-1133">Transmembrane helix</keyword>
<protein>
    <recommendedName>
        <fullName evidence="5">Ig-like domain-containing protein</fullName>
    </recommendedName>
</protein>
<keyword evidence="2" id="KW-0812">Transmembrane</keyword>
<feature type="transmembrane region" description="Helical" evidence="2">
    <location>
        <begin position="345"/>
        <end position="368"/>
    </location>
</feature>
<dbReference type="InterPro" id="IPR036179">
    <property type="entry name" value="Ig-like_dom_sf"/>
</dbReference>
<evidence type="ECO:0000313" key="3">
    <source>
        <dbReference type="EMBL" id="CAC5423582.1"/>
    </source>
</evidence>
<organism evidence="3 4">
    <name type="scientific">Mytilus coruscus</name>
    <name type="common">Sea mussel</name>
    <dbReference type="NCBI Taxonomy" id="42192"/>
    <lineage>
        <taxon>Eukaryota</taxon>
        <taxon>Metazoa</taxon>
        <taxon>Spiralia</taxon>
        <taxon>Lophotrochozoa</taxon>
        <taxon>Mollusca</taxon>
        <taxon>Bivalvia</taxon>
        <taxon>Autobranchia</taxon>
        <taxon>Pteriomorphia</taxon>
        <taxon>Mytilida</taxon>
        <taxon>Mytiloidea</taxon>
        <taxon>Mytilidae</taxon>
        <taxon>Mytilinae</taxon>
        <taxon>Mytilus</taxon>
    </lineage>
</organism>
<dbReference type="EMBL" id="CACVKT020009825">
    <property type="protein sequence ID" value="CAC5423582.1"/>
    <property type="molecule type" value="Genomic_DNA"/>
</dbReference>
<dbReference type="Proteomes" id="UP000507470">
    <property type="component" value="Unassembled WGS sequence"/>
</dbReference>
<name>A0A6J8EV30_MYTCO</name>
<keyword evidence="2" id="KW-0472">Membrane</keyword>
<accession>A0A6J8EV30</accession>
<feature type="compositionally biased region" description="Polar residues" evidence="1">
    <location>
        <begin position="414"/>
        <end position="430"/>
    </location>
</feature>
<gene>
    <name evidence="3" type="ORF">MCOR_55574</name>
</gene>
<dbReference type="AlphaFoldDB" id="A0A6J8EV30"/>
<feature type="region of interest" description="Disordered" evidence="1">
    <location>
        <begin position="470"/>
        <end position="492"/>
    </location>
</feature>
<reference evidence="3 4" key="1">
    <citation type="submission" date="2020-06" db="EMBL/GenBank/DDBJ databases">
        <authorList>
            <person name="Li R."/>
            <person name="Bekaert M."/>
        </authorList>
    </citation>
    <scope>NUCLEOTIDE SEQUENCE [LARGE SCALE GENOMIC DNA]</scope>
    <source>
        <strain evidence="4">wild</strain>
    </source>
</reference>
<dbReference type="OrthoDB" id="10352476at2759"/>
<feature type="region of interest" description="Disordered" evidence="1">
    <location>
        <begin position="410"/>
        <end position="430"/>
    </location>
</feature>
<evidence type="ECO:0000256" key="1">
    <source>
        <dbReference type="SAM" id="MobiDB-lite"/>
    </source>
</evidence>
<evidence type="ECO:0008006" key="5">
    <source>
        <dbReference type="Google" id="ProtNLM"/>
    </source>
</evidence>
<sequence length="589" mass="67337">MTYGQEGSTLILTFPFKKIGKIINKCWKKEDYTYMNFNGDFRLKIRNILKADDGIYKCRFDQRIHLIVAKIKFLNQTDDNIIFGQEGTTINISCTAITGYDIGNMSIQQNDMILATSNSDIVTFSLDLKREDNYNEYQCLDAPYVKVIGGVNSVNCIADGFPTTYTFHRWEHISEQGKHIRFLEGFQNGTLILQSHPHQYQANGRYVCIVSNGIPNVNGSMLQQGFGSWNYKGLPLFAPENSNVMHGEFGKSLKLTFQLYSNPIVEEVWMKGDGIDCSENKTIHNLKLSETKLGFEIAFETNMLEPKDFCAYKVWAKNGFGVNFYRFEIRASGYFQYNKMDRNRFIASFSIAAVLLMYIIITHMCYCAKQRQTHTRQRVIHEPERTSYHAYDEITSIMHQDFNIRRLTTEQRETGQNSRHQSSHGNEFVTSSTSIQNAIIDVINTLSRSPVHESPENAVRHDYSSVATIDISSASPNEENVEAERNSGYHNASSTFLDNIDITLQQVQSKNDQVDQTANIERTSLCSTISGESRSVSNCTIYPDVNVDEGYENPYQIVVQVSQDPHQYSEITNRRFEQFDSAPPQSDEH</sequence>
<evidence type="ECO:0000313" key="4">
    <source>
        <dbReference type="Proteomes" id="UP000507470"/>
    </source>
</evidence>
<proteinExistence type="predicted"/>
<evidence type="ECO:0000256" key="2">
    <source>
        <dbReference type="SAM" id="Phobius"/>
    </source>
</evidence>
<dbReference type="SUPFAM" id="SSF48726">
    <property type="entry name" value="Immunoglobulin"/>
    <property type="match status" value="1"/>
</dbReference>
<keyword evidence="4" id="KW-1185">Reference proteome</keyword>